<dbReference type="PANTHER" id="PTHR30572">
    <property type="entry name" value="MEMBRANE COMPONENT OF TRANSPORTER-RELATED"/>
    <property type="match status" value="1"/>
</dbReference>
<comment type="caution">
    <text evidence="9">The sequence shown here is derived from an EMBL/GenBank/DDBJ whole genome shotgun (WGS) entry which is preliminary data.</text>
</comment>
<protein>
    <recommendedName>
        <fullName evidence="11">ABC transporter permease</fullName>
    </recommendedName>
</protein>
<keyword evidence="4 6" id="KW-1133">Transmembrane helix</keyword>
<keyword evidence="3 6" id="KW-0812">Transmembrane</keyword>
<evidence type="ECO:0000256" key="2">
    <source>
        <dbReference type="ARBA" id="ARBA00022475"/>
    </source>
</evidence>
<accession>A0A364Y7C0</accession>
<feature type="transmembrane region" description="Helical" evidence="6">
    <location>
        <begin position="286"/>
        <end position="308"/>
    </location>
</feature>
<name>A0A364Y7C0_9BACT</name>
<dbReference type="InterPro" id="IPR003838">
    <property type="entry name" value="ABC3_permease_C"/>
</dbReference>
<evidence type="ECO:0000313" key="9">
    <source>
        <dbReference type="EMBL" id="RAW02793.1"/>
    </source>
</evidence>
<dbReference type="Pfam" id="PF02687">
    <property type="entry name" value="FtsX"/>
    <property type="match status" value="2"/>
</dbReference>
<evidence type="ECO:0000259" key="7">
    <source>
        <dbReference type="Pfam" id="PF02687"/>
    </source>
</evidence>
<evidence type="ECO:0000256" key="6">
    <source>
        <dbReference type="SAM" id="Phobius"/>
    </source>
</evidence>
<dbReference type="GO" id="GO:0022857">
    <property type="term" value="F:transmembrane transporter activity"/>
    <property type="evidence" value="ECO:0007669"/>
    <property type="project" value="TreeGrafter"/>
</dbReference>
<feature type="domain" description="MacB-like periplasmic core" evidence="8">
    <location>
        <begin position="20"/>
        <end position="244"/>
    </location>
</feature>
<proteinExistence type="predicted"/>
<dbReference type="InterPro" id="IPR050250">
    <property type="entry name" value="Macrolide_Exporter_MacB"/>
</dbReference>
<evidence type="ECO:0000256" key="3">
    <source>
        <dbReference type="ARBA" id="ARBA00022692"/>
    </source>
</evidence>
<dbReference type="Proteomes" id="UP000251889">
    <property type="component" value="Unassembled WGS sequence"/>
</dbReference>
<dbReference type="GO" id="GO:0005886">
    <property type="term" value="C:plasma membrane"/>
    <property type="evidence" value="ECO:0007669"/>
    <property type="project" value="UniProtKB-SubCell"/>
</dbReference>
<dbReference type="InterPro" id="IPR025857">
    <property type="entry name" value="MacB_PCD"/>
</dbReference>
<evidence type="ECO:0000313" key="10">
    <source>
        <dbReference type="Proteomes" id="UP000251889"/>
    </source>
</evidence>
<evidence type="ECO:0000256" key="4">
    <source>
        <dbReference type="ARBA" id="ARBA00022989"/>
    </source>
</evidence>
<feature type="transmembrane region" description="Helical" evidence="6">
    <location>
        <begin position="21"/>
        <end position="43"/>
    </location>
</feature>
<feature type="domain" description="ABC3 transporter permease C-terminal" evidence="7">
    <location>
        <begin position="681"/>
        <end position="790"/>
    </location>
</feature>
<evidence type="ECO:0000256" key="1">
    <source>
        <dbReference type="ARBA" id="ARBA00004651"/>
    </source>
</evidence>
<evidence type="ECO:0000256" key="5">
    <source>
        <dbReference type="ARBA" id="ARBA00023136"/>
    </source>
</evidence>
<feature type="transmembrane region" description="Helical" evidence="6">
    <location>
        <begin position="675"/>
        <end position="702"/>
    </location>
</feature>
<keyword evidence="5 6" id="KW-0472">Membrane</keyword>
<evidence type="ECO:0008006" key="11">
    <source>
        <dbReference type="Google" id="ProtNLM"/>
    </source>
</evidence>
<dbReference type="OrthoDB" id="5933722at2"/>
<feature type="transmembrane region" description="Helical" evidence="6">
    <location>
        <begin position="432"/>
        <end position="451"/>
    </location>
</feature>
<keyword evidence="10" id="KW-1185">Reference proteome</keyword>
<feature type="domain" description="ABC3 transporter permease C-terminal" evidence="7">
    <location>
        <begin position="292"/>
        <end position="408"/>
    </location>
</feature>
<sequence>MLKNYIKTAFRNLLREKGSTFINIAGLTLGITSSLILFLIITFHTSFDQDLTKRDRIYRIVNQSNGNQGTEYQSGVPTVLPDAFRVDFPEAEEVVFFSYRSGVLVLIPQPGGESKKFQEDRGVVYTEPSYFKIFDRVVKQGDAIKSLDEPNEAVISSSFAKKYFGRDEVIGELVRVENNDYKISAVIDDAVSNSDFPFNLLLSYTTIKKEREENGWNSIWSDEQCYFLLKENAQIASVESRMDAFSVKHLGKDDPDKTRFFTQPVTELHFDKRFDTYTYIKAPRAMLVFMGTVALVLIITASINFINLSTAEAIKRSKEVGIRKSLGSSRAQLIFQFLGETTFITIISVFLSLVITQGCLSFVANFLELDLQVVFGSNMLMWTFLISITVVVSLLSGIYPAFVISGFSPVLVLKNKISNKNSSSYLLRRMLVVVQFTISQLLIMLTIVIIYQVDYFSSKDLGFNQEAIVMTSVSTERDRDGKSNSNTMRVLRNEMEQVPGVALASLSSAPPSSGNVSETNFIVKGEPETYSTQVKLVDKNYIELYGLKLLAGQNVQDLDTTVGFLVNEKFAHVAGVQNASDMIGKVIRIWRKEYPVVGIIQDFHTRDLHETIEPTVMFNRSDSYDVLALKIDQSKADDILRVLKTKWEAAYPDQLFSYEYLDESIREMYDKEKKMYSVLVAFTIIAILIGCLGLFGLATFMANQKTKEIGVRKVLGASVESIVLSFSKEYLKLILIGFLIAAPVAYFAIEGFLSLFEFKIDTGPGIFIMGLVITAFIAMLTVSYRSIKAAVVNPVQSLRYE</sequence>
<gene>
    <name evidence="9" type="ORF">DQQ10_01410</name>
</gene>
<feature type="transmembrane region" description="Helical" evidence="6">
    <location>
        <begin position="765"/>
        <end position="784"/>
    </location>
</feature>
<feature type="transmembrane region" description="Helical" evidence="6">
    <location>
        <begin position="343"/>
        <end position="367"/>
    </location>
</feature>
<reference evidence="9 10" key="1">
    <citation type="submission" date="2018-06" db="EMBL/GenBank/DDBJ databases">
        <title>Chryseolinea flavus sp. nov., a member of the phylum Bacteroidetes isolated from soil.</title>
        <authorList>
            <person name="Li Y."/>
            <person name="Wang J."/>
        </authorList>
    </citation>
    <scope>NUCLEOTIDE SEQUENCE [LARGE SCALE GENOMIC DNA]</scope>
    <source>
        <strain evidence="9 10">SDU1-6</strain>
    </source>
</reference>
<keyword evidence="2" id="KW-1003">Cell membrane</keyword>
<organism evidence="9 10">
    <name type="scientific">Pseudochryseolinea flava</name>
    <dbReference type="NCBI Taxonomy" id="2059302"/>
    <lineage>
        <taxon>Bacteria</taxon>
        <taxon>Pseudomonadati</taxon>
        <taxon>Bacteroidota</taxon>
        <taxon>Cytophagia</taxon>
        <taxon>Cytophagales</taxon>
        <taxon>Fulvivirgaceae</taxon>
        <taxon>Pseudochryseolinea</taxon>
    </lineage>
</organism>
<feature type="transmembrane region" description="Helical" evidence="6">
    <location>
        <begin position="733"/>
        <end position="753"/>
    </location>
</feature>
<dbReference type="RefSeq" id="WP_112745008.1">
    <property type="nucleotide sequence ID" value="NZ_QMFY01000001.1"/>
</dbReference>
<dbReference type="Pfam" id="PF12704">
    <property type="entry name" value="MacB_PCD"/>
    <property type="match status" value="1"/>
</dbReference>
<dbReference type="PANTHER" id="PTHR30572:SF18">
    <property type="entry name" value="ABC-TYPE MACROLIDE FAMILY EXPORT SYSTEM PERMEASE COMPONENT 2"/>
    <property type="match status" value="1"/>
</dbReference>
<comment type="subcellular location">
    <subcellularLocation>
        <location evidence="1">Cell membrane</location>
        <topology evidence="1">Multi-pass membrane protein</topology>
    </subcellularLocation>
</comment>
<dbReference type="EMBL" id="QMFY01000001">
    <property type="protein sequence ID" value="RAW02793.1"/>
    <property type="molecule type" value="Genomic_DNA"/>
</dbReference>
<feature type="transmembrane region" description="Helical" evidence="6">
    <location>
        <begin position="379"/>
        <end position="412"/>
    </location>
</feature>
<dbReference type="AlphaFoldDB" id="A0A364Y7C0"/>
<evidence type="ECO:0000259" key="8">
    <source>
        <dbReference type="Pfam" id="PF12704"/>
    </source>
</evidence>